<evidence type="ECO:0000256" key="1">
    <source>
        <dbReference type="ARBA" id="ARBA00001957"/>
    </source>
</evidence>
<dbReference type="InterPro" id="IPR006162">
    <property type="entry name" value="Ppantetheine_attach_site"/>
</dbReference>
<protein>
    <submittedName>
        <fullName evidence="5">Amino acid adenylation domain-containing protein</fullName>
    </submittedName>
</protein>
<dbReference type="Gene3D" id="3.30.300.30">
    <property type="match status" value="3"/>
</dbReference>
<dbReference type="Gene3D" id="3.30.559.30">
    <property type="entry name" value="Nonribosomal peptide synthetase, condensation domain"/>
    <property type="match status" value="3"/>
</dbReference>
<keyword evidence="6" id="KW-1185">Reference proteome</keyword>
<comment type="cofactor">
    <cofactor evidence="1">
        <name>pantetheine 4'-phosphate</name>
        <dbReference type="ChEBI" id="CHEBI:47942"/>
    </cofactor>
</comment>
<dbReference type="SUPFAM" id="SSF52777">
    <property type="entry name" value="CoA-dependent acyltransferases"/>
    <property type="match status" value="6"/>
</dbReference>
<dbReference type="PROSITE" id="PS50075">
    <property type="entry name" value="CARRIER"/>
    <property type="match status" value="2"/>
</dbReference>
<dbReference type="Gene3D" id="2.30.38.10">
    <property type="entry name" value="Luciferase, Domain 3"/>
    <property type="match status" value="3"/>
</dbReference>
<dbReference type="InterPro" id="IPR000873">
    <property type="entry name" value="AMP-dep_synth/lig_dom"/>
</dbReference>
<feature type="domain" description="Carrier" evidence="4">
    <location>
        <begin position="2059"/>
        <end position="2133"/>
    </location>
</feature>
<dbReference type="Pfam" id="PF13193">
    <property type="entry name" value="AMP-binding_C"/>
    <property type="match status" value="2"/>
</dbReference>
<gene>
    <name evidence="5" type="ORF">LVJ94_05645</name>
</gene>
<dbReference type="CDD" id="cd17646">
    <property type="entry name" value="A_NRPS_AB3403-like"/>
    <property type="match status" value="1"/>
</dbReference>
<keyword evidence="3" id="KW-0597">Phosphoprotein</keyword>
<dbReference type="InterPro" id="IPR045851">
    <property type="entry name" value="AMP-bd_C_sf"/>
</dbReference>
<dbReference type="InterPro" id="IPR001242">
    <property type="entry name" value="Condensation_dom"/>
</dbReference>
<dbReference type="RefSeq" id="WP_394836372.1">
    <property type="nucleotide sequence ID" value="NZ_CP089929.1"/>
</dbReference>
<feature type="domain" description="Carrier" evidence="4">
    <location>
        <begin position="1009"/>
        <end position="1084"/>
    </location>
</feature>
<dbReference type="Pfam" id="PF00501">
    <property type="entry name" value="AMP-binding"/>
    <property type="match status" value="3"/>
</dbReference>
<dbReference type="NCBIfam" id="NF003417">
    <property type="entry name" value="PRK04813.1"/>
    <property type="match status" value="3"/>
</dbReference>
<dbReference type="PROSITE" id="PS00455">
    <property type="entry name" value="AMP_BINDING"/>
    <property type="match status" value="3"/>
</dbReference>
<dbReference type="Gene3D" id="1.10.1200.10">
    <property type="entry name" value="ACP-like"/>
    <property type="match status" value="2"/>
</dbReference>
<evidence type="ECO:0000259" key="4">
    <source>
        <dbReference type="PROSITE" id="PS50075"/>
    </source>
</evidence>
<dbReference type="PROSITE" id="PS00012">
    <property type="entry name" value="PHOSPHOPANTETHEINE"/>
    <property type="match status" value="1"/>
</dbReference>
<dbReference type="InterPro" id="IPR020806">
    <property type="entry name" value="PKS_PP-bd"/>
</dbReference>
<dbReference type="Pfam" id="PF00550">
    <property type="entry name" value="PP-binding"/>
    <property type="match status" value="2"/>
</dbReference>
<organism evidence="5 6">
    <name type="scientific">Pendulispora rubella</name>
    <dbReference type="NCBI Taxonomy" id="2741070"/>
    <lineage>
        <taxon>Bacteria</taxon>
        <taxon>Pseudomonadati</taxon>
        <taxon>Myxococcota</taxon>
        <taxon>Myxococcia</taxon>
        <taxon>Myxococcales</taxon>
        <taxon>Sorangiineae</taxon>
        <taxon>Pendulisporaceae</taxon>
        <taxon>Pendulispora</taxon>
    </lineage>
</organism>
<dbReference type="PANTHER" id="PTHR45527:SF1">
    <property type="entry name" value="FATTY ACID SYNTHASE"/>
    <property type="match status" value="1"/>
</dbReference>
<dbReference type="Gene3D" id="3.40.50.980">
    <property type="match status" value="6"/>
</dbReference>
<dbReference type="Pfam" id="PF00668">
    <property type="entry name" value="Condensation"/>
    <property type="match status" value="3"/>
</dbReference>
<evidence type="ECO:0000256" key="3">
    <source>
        <dbReference type="ARBA" id="ARBA00022553"/>
    </source>
</evidence>
<evidence type="ECO:0000313" key="6">
    <source>
        <dbReference type="Proteomes" id="UP001374803"/>
    </source>
</evidence>
<proteinExistence type="predicted"/>
<keyword evidence="2" id="KW-0596">Phosphopantetheine</keyword>
<dbReference type="EMBL" id="CP089983">
    <property type="protein sequence ID" value="WXB06716.1"/>
    <property type="molecule type" value="Genomic_DNA"/>
</dbReference>
<dbReference type="SUPFAM" id="SSF56801">
    <property type="entry name" value="Acetyl-CoA synthetase-like"/>
    <property type="match status" value="3"/>
</dbReference>
<dbReference type="NCBIfam" id="TIGR01733">
    <property type="entry name" value="AA-adenyl-dom"/>
    <property type="match status" value="3"/>
</dbReference>
<dbReference type="InterPro" id="IPR020845">
    <property type="entry name" value="AMP-binding_CS"/>
</dbReference>
<dbReference type="Gene3D" id="3.30.559.10">
    <property type="entry name" value="Chloramphenicol acetyltransferase-like domain"/>
    <property type="match status" value="3"/>
</dbReference>
<dbReference type="CDD" id="cd19531">
    <property type="entry name" value="LCL_NRPS-like"/>
    <property type="match status" value="2"/>
</dbReference>
<dbReference type="InterPro" id="IPR009081">
    <property type="entry name" value="PP-bd_ACP"/>
</dbReference>
<evidence type="ECO:0000256" key="2">
    <source>
        <dbReference type="ARBA" id="ARBA00022450"/>
    </source>
</evidence>
<accession>A0ABZ2LBY6</accession>
<dbReference type="CDD" id="cd05930">
    <property type="entry name" value="A_NRPS"/>
    <property type="match status" value="1"/>
</dbReference>
<dbReference type="SMART" id="SM00823">
    <property type="entry name" value="PKS_PP"/>
    <property type="match status" value="2"/>
</dbReference>
<dbReference type="InterPro" id="IPR010071">
    <property type="entry name" value="AA_adenyl_dom"/>
</dbReference>
<sequence>MNDHKPVQDSAARRALLERRLKGKAPAVASIRISRGESTEPAPLSFAQQGLWFLEQLEPGRPTYNIADFLRVHGKLDALAFERALMQVVGRHDILRTALVTENGTASQKVLPHVHLPFERIDLRGIAREQREVAMRERALEHAREPFDLARPPLLRAALVTLDESDYVILLTAHHIVTDGWSTGVLVQEIVALYSAALEGQELRLPPLQLQYADYARWQRAPERERVYEEQLTYWRQQLSGAPAVLELPTDRPRPPAQSAAGAMHDIAIPVDLSDRLRALARREGATLFMVLLAAWKAFLAHVSGQEDIVVGTPVAGRTHRELESLIGFFVNTLPLRTAVSGDIGFRQLVSRVRETALGAYAHQDIPFERLVEALRPERALRHTPIFQVLFVLQNAPLRGLALPGASLDPLLIHNGAAHFDLVLSLDDAEPAVRGSLEYATELFDGETIAHMVAQFQRLLGAVVEAPDTPLSQLDLLDAAQRHRLLVEWAGERFGPQPHSTVVAWVESTVQRAPDAVAARLGGETLTYRELHARAHGLAEILAARGVGPDVVVGLVVERSFEMLIGMLAILRAGGAYLPIDSTYPTARIRFMLEETRAPVVLASSEVAGAVPSEWHDRLLRLDGSFLDAARGAVLGPKAANLAYVMYTSGSTGQPKGVALSHGALCNLLAWQTRTSMASAGTRTLQFASPSFDVSFQEIFSTWATAGTLVLVTEEQRTDAVALHELLESEQVERLFVPVVALRHLAQVARGLARALVLREIICAGEQLRVTDEMREFLHRVPGCRLLNHYGPTETHVATWWEQSGSVDDISAVPPIGRALHDTSVYLLDRHLKLVGVGVPGEVYLSGPGLARGYYDRPGLTAERFLPDPLGPPGSRMYRTGDLARFRPDGNLDYLGRVDQQVKIRGFRVELAEVEAVLAAYPGIRECAVSDKADPTTGGKRLVAYVVPRTDDLSIRELRAFAAARLPDFMLPSAFVTLAALPLSPNKKVDRRALPDPDPLAIPEEDDVAPKSPLELLLMRLFSQVLGVPRIGTSSSFFALGGHSLLATQLVARIRDATGRAVPIKALFEHPSVGELAGALERLPRSNLPPLRSVDRDAPLALSFAQQRLWFLDQLETDNPFYNMGLAVRLTGPLDVDALEAALGALVLRHESLRTRLQTVDGEPHPIIDASIPVTLERAWLSAVAPELRESALHAQLREWADRPFELARGPLFRASLCEVGSGEHVLVLSIHHAAADGWSLEILRRELAQLYHARGDAESAKLSPLPFQYVDYAAWQRQVAEGEAFEESLRYWKEQLAGSLPVLELPSDRARPARKRYVGGTTSRPLPVSLHAALQQSSTRTGVTPFMVLLAAFDALMFRLSGQSDFAVGSPISGRNLAEFEGLIGCFVNTLVLRTTVAPHESFETLLARVKATSLSAYAHQDVPFERLVDAVNPERSTSHTPLFQVMLVHHETAPLEVFSDLRASPVQIEAGTSTFDLTLTVFTGKDRFELDCEYDSDLFDKETVDGWLAAFEVMLTDALGDPSRRIDQLRMLDDAGHRQLLAWNRSPLEVPHTARLESLIAAVAERTPDAPAVVTLAESVSYRELERGANRMARLLVEHGVSHGSRVAICLPRTPELLMVLLGVLKAGAAYVPIDPRFPANRVKWMLEDSAPAVALTVSEFAPLMPDGVPTVLLDRSDVLGASSPYDAGPIQTSGDAGAPCYVLYTSGSTGLPKGVVVSHKAVVNVLHAMAHTLELTAADRWLATTTLSFDISVPELYLPLILGGQVLLLEHVGSDPALLERAMKTLGPTIFQATPTAWRMYLDMGFSGVPGLKVLSGGESLPMDLAVRLLEVGGELWNMYGPTETAVWSSASRVRAGDDRIGLGRPLANNTLYVLGPDLEMLPPAVIGELYIGGDGVALGYFGRPGLTAERFLPDPFSASPGARMYRTGDRVRHRRSGEIEWLGRVDFQLKIRGVRVEPGEVESALRQAPGVKDVVVSVETDAHGVRHLVAFVVPAGLPIPDAVLREWLGQTLPAFLLPTAFASLPALPTTPNGKIDRTKLPSLLTSTDEGDGALAEEGDPESRLLAIWRAALGRPTLDVDTNLFGAGADSLAVARAVARGREAGMLFGVRDAFEHPNVRALARVARRSAAEPRVLPAAADGGARDLSLTPMQRGLLFHATSSPQAHEYVEQYLYRLTRAVAPDVLEQAWSVVQARHEVLRARMAWHDREGVIFHVPEESGVQIAWNDDDRPMAAICEDDLASPLDYERGPLFRLRALRRSNGEVWLLWTLHHAILDGSSAATVLSEVARLCEAWSSGQNVHLPPAYPYSEFVTWQSAYDLSAARAYFRARLPDGRIGGRLFGSTEPLRVRPEGATYGQVSASLGRERSAALAQLAASANLTLATLFQGLWGVLLARHSGEERVTFGTLVSGRSCPLPAMDERVGLFINTLPATISLRDAGSALEWFSQLQAELLALREFEGVPLASIHGWLGGVAGQLPFESVFVFDPEARPGTDPSRALFELLRPPVPRTGYPLHVAVYPGQAIELVLTFDEASFSSDRLNALLARGLVFIDALLAEPRAPLSELTMLPSEELEQVVRGFNATEFAGALACVHDLISAQAARAPDAVALVFEGEVLSYAQLDAHSDAVADRLLAVGVEPDDRVALFFERSLEMVVAILGVLKAGAAYLPLDTAHPIARSRAILEEARPRVLLTSTLLAPRLQSLEIGLLELDVSGPPPPRQNATLPKVSVQNLAYVLYTSGSTGTPKGSLLEHGGLHNRLRWMQSRFHLTPRDRVLQKTPYTFDVSVWEFLWPLMMGARLVLARPDGHRDPGYLRALIEREGITIVHFVPSMLRSFLDGHGQQGPKLASLRAVVCSGEALSGDLQARFFEQMDAPLYNLYGPTEASIDVSAWECRRSDGTNAVPIGRPIDNTELYIVDPFMNPVPVGVPGELLIGGVQLARGYIARPGLTSAQFVPDPFSGRAGARLYRTGDLARFREDGAIEFLGRRDQQVKLRGLRVELAEIEAVLRSHPSVRDCVLVAHEHAPGDVRLVAYVAQASGQHLPQSGDVG</sequence>
<dbReference type="InterPro" id="IPR025110">
    <property type="entry name" value="AMP-bd_C"/>
</dbReference>
<dbReference type="InterPro" id="IPR036736">
    <property type="entry name" value="ACP-like_sf"/>
</dbReference>
<name>A0ABZ2LBY6_9BACT</name>
<evidence type="ECO:0000313" key="5">
    <source>
        <dbReference type="EMBL" id="WXB06716.1"/>
    </source>
</evidence>
<dbReference type="InterPro" id="IPR023213">
    <property type="entry name" value="CAT-like_dom_sf"/>
</dbReference>
<reference evidence="5" key="1">
    <citation type="submission" date="2021-12" db="EMBL/GenBank/DDBJ databases">
        <title>Discovery of the Pendulisporaceae a myxobacterial family with distinct sporulation behavior and unique specialized metabolism.</title>
        <authorList>
            <person name="Garcia R."/>
            <person name="Popoff A."/>
            <person name="Bader C.D."/>
            <person name="Loehr J."/>
            <person name="Walesch S."/>
            <person name="Walt C."/>
            <person name="Boldt J."/>
            <person name="Bunk B."/>
            <person name="Haeckl F.J.F.P.J."/>
            <person name="Gunesch A.P."/>
            <person name="Birkelbach J."/>
            <person name="Nuebel U."/>
            <person name="Pietschmann T."/>
            <person name="Bach T."/>
            <person name="Mueller R."/>
        </authorList>
    </citation>
    <scope>NUCLEOTIDE SEQUENCE</scope>
    <source>
        <strain evidence="5">MSr11367</strain>
    </source>
</reference>
<dbReference type="SUPFAM" id="SSF47336">
    <property type="entry name" value="ACP-like"/>
    <property type="match status" value="2"/>
</dbReference>
<dbReference type="PANTHER" id="PTHR45527">
    <property type="entry name" value="NONRIBOSOMAL PEPTIDE SYNTHETASE"/>
    <property type="match status" value="1"/>
</dbReference>
<dbReference type="Proteomes" id="UP001374803">
    <property type="component" value="Chromosome"/>
</dbReference>